<keyword evidence="2" id="KW-1185">Reference proteome</keyword>
<protein>
    <submittedName>
        <fullName evidence="1">Uncharacterized protein</fullName>
    </submittedName>
</protein>
<dbReference type="AlphaFoldDB" id="A0A315ZGR4"/>
<accession>A0A315ZGR4</accession>
<evidence type="ECO:0000313" key="2">
    <source>
        <dbReference type="Proteomes" id="UP000245535"/>
    </source>
</evidence>
<organism evidence="1 2">
    <name type="scientific">Sediminitomix flava</name>
    <dbReference type="NCBI Taxonomy" id="379075"/>
    <lineage>
        <taxon>Bacteria</taxon>
        <taxon>Pseudomonadati</taxon>
        <taxon>Bacteroidota</taxon>
        <taxon>Cytophagia</taxon>
        <taxon>Cytophagales</taxon>
        <taxon>Flammeovirgaceae</taxon>
        <taxon>Sediminitomix</taxon>
    </lineage>
</organism>
<sequence length="99" mass="11736">MSEQHNYFLITSLRGQCMLKLDHNMKGLQKRDGKISNPRNYAQNVLSDASVQRDKNVMVYMTNVNPNDKYVKGWRFDVEHDLLYPISSFEWQSIWNNHS</sequence>
<reference evidence="1 2" key="1">
    <citation type="submission" date="2018-03" db="EMBL/GenBank/DDBJ databases">
        <title>Genomic Encyclopedia of Archaeal and Bacterial Type Strains, Phase II (KMG-II): from individual species to whole genera.</title>
        <authorList>
            <person name="Goeker M."/>
        </authorList>
    </citation>
    <scope>NUCLEOTIDE SEQUENCE [LARGE SCALE GENOMIC DNA]</scope>
    <source>
        <strain evidence="1 2">DSM 28229</strain>
    </source>
</reference>
<dbReference type="RefSeq" id="WP_109616264.1">
    <property type="nucleotide sequence ID" value="NZ_QGDO01000001.1"/>
</dbReference>
<dbReference type="EMBL" id="QGDO01000001">
    <property type="protein sequence ID" value="PWJ44795.1"/>
    <property type="molecule type" value="Genomic_DNA"/>
</dbReference>
<gene>
    <name evidence="1" type="ORF">BC781_1011166</name>
</gene>
<name>A0A315ZGR4_SEDFL</name>
<comment type="caution">
    <text evidence="1">The sequence shown here is derived from an EMBL/GenBank/DDBJ whole genome shotgun (WGS) entry which is preliminary data.</text>
</comment>
<dbReference type="Proteomes" id="UP000245535">
    <property type="component" value="Unassembled WGS sequence"/>
</dbReference>
<proteinExistence type="predicted"/>
<evidence type="ECO:0000313" key="1">
    <source>
        <dbReference type="EMBL" id="PWJ44795.1"/>
    </source>
</evidence>